<comment type="caution">
    <text evidence="3">The sequence shown here is derived from an EMBL/GenBank/DDBJ whole genome shotgun (WGS) entry which is preliminary data.</text>
</comment>
<feature type="compositionally biased region" description="Basic and acidic residues" evidence="2">
    <location>
        <begin position="793"/>
        <end position="806"/>
    </location>
</feature>
<feature type="region of interest" description="Disordered" evidence="2">
    <location>
        <begin position="1"/>
        <end position="144"/>
    </location>
</feature>
<feature type="region of interest" description="Disordered" evidence="2">
    <location>
        <begin position="229"/>
        <end position="253"/>
    </location>
</feature>
<organism evidence="3 4">
    <name type="scientific">Euplotes crassus</name>
    <dbReference type="NCBI Taxonomy" id="5936"/>
    <lineage>
        <taxon>Eukaryota</taxon>
        <taxon>Sar</taxon>
        <taxon>Alveolata</taxon>
        <taxon>Ciliophora</taxon>
        <taxon>Intramacronucleata</taxon>
        <taxon>Spirotrichea</taxon>
        <taxon>Hypotrichia</taxon>
        <taxon>Euplotida</taxon>
        <taxon>Euplotidae</taxon>
        <taxon>Moneuplotes</taxon>
    </lineage>
</organism>
<accession>A0AAD1UG69</accession>
<evidence type="ECO:0000313" key="4">
    <source>
        <dbReference type="Proteomes" id="UP001295684"/>
    </source>
</evidence>
<feature type="compositionally biased region" description="Polar residues" evidence="2">
    <location>
        <begin position="45"/>
        <end position="54"/>
    </location>
</feature>
<sequence>MERKGGLPQMKGYYAKHKPTKESKLNKSSSASALGNSYAPKEKWQSNFSTYYNQRKQRRNYNIKTHEESKNGSPQKFHSVDKKYDLSQYESRNKKPANAGSYASAYRTQKNTESNLVSSPKYPPRYKKASSKKPEKAIEYPLTSRHKELDGEKKIFTSSRPQLTPQAVPKSLKFRFDNKTLLSKGFKATEDQKKVKEECDLTDEENVIDDSEEQSCFVVGNYRAHKSKIKQLRGDRDGSDNKPVHKSDKQLQTDDVQVNIKEDSLINVKIKQEHKTESKISQKFCSKMKILTDFYQNIFAKPLNLKDSNLNDTIAYLTRTLHQTTDSLQNIDQKYSGEDQFYGSDYDAQLDFNKKLEASLKFLKARNLELEEIVKEKNLKQIQTEAKISALHNKNIELNELIESLKQKTDESKPNLNNKKDIIQLYKEKIQNLSKSIRMQMVSTNNIDQVRQRLSDKLKVLKNENENYKQINQELNIKVEELTAQIQSVKIESNQNEEEKLQFERTKNTYTDKDASHTDQDKASICSRHTQKIKELEKSNTQLEYEIRKMANISKQETNNLSDIINQSLDVLNDISLTIQNLRPINRQYYADENLYIQKANFNSLVAHKEYLTDKYFDQTSFTDRIKTLEEAQNRVKLLMKTIPKRSKDKLSASVSDKRELPMYQEDKPEKRKSLNKSNSNNIEELEKLCKTKDQQLENKNNQILSFEQKIKTLKRENEELKAEITELNALLSKYAAQQYLTKSPQTQSHISHFMSRRPEDSKITETNTLEKTGRDMIKEAKEQCYNKSNKKHSAEHEDTFEKADDNNSFQIDLSQSIQNPFEENNSKRTQSSRFLESSPNEDSKLSGERDNSKVSSLNRSRSRKRWNKSNKVSEKSQTKLSKNKSKLALGSDTGEDDSSFMNDFDDLMREDKKSGTKIIRQTGISNQSDFIKPEIIAQSPSPILFNFDENTESLLQIIHSVSCSLEDYFQE</sequence>
<dbReference type="Proteomes" id="UP001295684">
    <property type="component" value="Unassembled WGS sequence"/>
</dbReference>
<feature type="coiled-coil region" evidence="1">
    <location>
        <begin position="683"/>
        <end position="738"/>
    </location>
</feature>
<name>A0AAD1UG69_EUPCR</name>
<dbReference type="EMBL" id="CAMPGE010009895">
    <property type="protein sequence ID" value="CAI2368753.1"/>
    <property type="molecule type" value="Genomic_DNA"/>
</dbReference>
<dbReference type="AlphaFoldDB" id="A0AAD1UG69"/>
<feature type="compositionally biased region" description="Basic and acidic residues" evidence="2">
    <location>
        <begin position="232"/>
        <end position="252"/>
    </location>
</feature>
<feature type="compositionally biased region" description="Polar residues" evidence="2">
    <location>
        <begin position="807"/>
        <end position="841"/>
    </location>
</feature>
<gene>
    <name evidence="3" type="ORF">ECRASSUSDP1_LOCUS10049</name>
</gene>
<feature type="region of interest" description="Disordered" evidence="2">
    <location>
        <begin position="649"/>
        <end position="680"/>
    </location>
</feature>
<keyword evidence="4" id="KW-1185">Reference proteome</keyword>
<feature type="coiled-coil region" evidence="1">
    <location>
        <begin position="526"/>
        <end position="553"/>
    </location>
</feature>
<feature type="compositionally biased region" description="Polar residues" evidence="2">
    <location>
        <begin position="156"/>
        <end position="165"/>
    </location>
</feature>
<feature type="coiled-coil region" evidence="1">
    <location>
        <begin position="353"/>
        <end position="499"/>
    </location>
</feature>
<feature type="compositionally biased region" description="Basic and acidic residues" evidence="2">
    <location>
        <begin position="656"/>
        <end position="673"/>
    </location>
</feature>
<feature type="compositionally biased region" description="Low complexity" evidence="2">
    <location>
        <begin position="26"/>
        <end position="37"/>
    </location>
</feature>
<feature type="compositionally biased region" description="Polar residues" evidence="2">
    <location>
        <begin position="106"/>
        <end position="118"/>
    </location>
</feature>
<reference evidence="3" key="1">
    <citation type="submission" date="2023-07" db="EMBL/GenBank/DDBJ databases">
        <authorList>
            <consortium name="AG Swart"/>
            <person name="Singh M."/>
            <person name="Singh A."/>
            <person name="Seah K."/>
            <person name="Emmerich C."/>
        </authorList>
    </citation>
    <scope>NUCLEOTIDE SEQUENCE</scope>
    <source>
        <strain evidence="3">DP1</strain>
    </source>
</reference>
<protein>
    <submittedName>
        <fullName evidence="3">Uncharacterized protein</fullName>
    </submittedName>
</protein>
<feature type="region of interest" description="Disordered" evidence="2">
    <location>
        <begin position="149"/>
        <end position="168"/>
    </location>
</feature>
<feature type="compositionally biased region" description="Basic and acidic residues" evidence="2">
    <location>
        <begin position="842"/>
        <end position="853"/>
    </location>
</feature>
<evidence type="ECO:0000256" key="2">
    <source>
        <dbReference type="SAM" id="MobiDB-lite"/>
    </source>
</evidence>
<feature type="compositionally biased region" description="Basic and acidic residues" evidence="2">
    <location>
        <begin position="772"/>
        <end position="785"/>
    </location>
</feature>
<keyword evidence="1" id="KW-0175">Coiled coil</keyword>
<evidence type="ECO:0000313" key="3">
    <source>
        <dbReference type="EMBL" id="CAI2368753.1"/>
    </source>
</evidence>
<feature type="region of interest" description="Disordered" evidence="2">
    <location>
        <begin position="753"/>
        <end position="902"/>
    </location>
</feature>
<evidence type="ECO:0000256" key="1">
    <source>
        <dbReference type="SAM" id="Coils"/>
    </source>
</evidence>
<proteinExistence type="predicted"/>